<organism evidence="1 2">
    <name type="scientific">Plakobranchus ocellatus</name>
    <dbReference type="NCBI Taxonomy" id="259542"/>
    <lineage>
        <taxon>Eukaryota</taxon>
        <taxon>Metazoa</taxon>
        <taxon>Spiralia</taxon>
        <taxon>Lophotrochozoa</taxon>
        <taxon>Mollusca</taxon>
        <taxon>Gastropoda</taxon>
        <taxon>Heterobranchia</taxon>
        <taxon>Euthyneura</taxon>
        <taxon>Panpulmonata</taxon>
        <taxon>Sacoglossa</taxon>
        <taxon>Placobranchoidea</taxon>
        <taxon>Plakobranchidae</taxon>
        <taxon>Plakobranchus</taxon>
    </lineage>
</organism>
<protein>
    <submittedName>
        <fullName evidence="1">Uncharacterized protein</fullName>
    </submittedName>
</protein>
<gene>
    <name evidence="1" type="ORF">PoB_002419600</name>
</gene>
<dbReference type="Proteomes" id="UP000735302">
    <property type="component" value="Unassembled WGS sequence"/>
</dbReference>
<reference evidence="1 2" key="1">
    <citation type="journal article" date="2021" name="Elife">
        <title>Chloroplast acquisition without the gene transfer in kleptoplastic sea slugs, Plakobranchus ocellatus.</title>
        <authorList>
            <person name="Maeda T."/>
            <person name="Takahashi S."/>
            <person name="Yoshida T."/>
            <person name="Shimamura S."/>
            <person name="Takaki Y."/>
            <person name="Nagai Y."/>
            <person name="Toyoda A."/>
            <person name="Suzuki Y."/>
            <person name="Arimoto A."/>
            <person name="Ishii H."/>
            <person name="Satoh N."/>
            <person name="Nishiyama T."/>
            <person name="Hasebe M."/>
            <person name="Maruyama T."/>
            <person name="Minagawa J."/>
            <person name="Obokata J."/>
            <person name="Shigenobu S."/>
        </authorList>
    </citation>
    <scope>NUCLEOTIDE SEQUENCE [LARGE SCALE GENOMIC DNA]</scope>
</reference>
<evidence type="ECO:0000313" key="2">
    <source>
        <dbReference type="Proteomes" id="UP000735302"/>
    </source>
</evidence>
<dbReference type="AlphaFoldDB" id="A0AAV3ZT49"/>
<sequence>MPVQLSLVGGFKPVVVVSANSGRFFLPHQPPVECLSSLALPSTLPVLTPSHASTDQRQPADVIDTSTTIAHSRFSLSFLAQWLQEDEQRKMKGQQPQRSD</sequence>
<accession>A0AAV3ZT49</accession>
<comment type="caution">
    <text evidence="1">The sequence shown here is derived from an EMBL/GenBank/DDBJ whole genome shotgun (WGS) entry which is preliminary data.</text>
</comment>
<name>A0AAV3ZT49_9GAST</name>
<keyword evidence="2" id="KW-1185">Reference proteome</keyword>
<dbReference type="EMBL" id="BLXT01002806">
    <property type="protein sequence ID" value="GFN97690.1"/>
    <property type="molecule type" value="Genomic_DNA"/>
</dbReference>
<proteinExistence type="predicted"/>
<evidence type="ECO:0000313" key="1">
    <source>
        <dbReference type="EMBL" id="GFN97690.1"/>
    </source>
</evidence>